<keyword evidence="3 10" id="KW-0493">Microtubule</keyword>
<comment type="caution">
    <text evidence="14">The sequence shown here is derived from an EMBL/GenBank/DDBJ whole genome shotgun (WGS) entry which is preliminary data.</text>
</comment>
<dbReference type="GO" id="GO:0090307">
    <property type="term" value="P:mitotic spindle assembly"/>
    <property type="evidence" value="ECO:0007669"/>
    <property type="project" value="UniProtKB-ARBA"/>
</dbReference>
<feature type="binding site" evidence="9">
    <location>
        <begin position="152"/>
        <end position="159"/>
    </location>
    <ligand>
        <name>ATP</name>
        <dbReference type="ChEBI" id="CHEBI:30616"/>
    </ligand>
</feature>
<dbReference type="GO" id="GO:0008017">
    <property type="term" value="F:microtubule binding"/>
    <property type="evidence" value="ECO:0007669"/>
    <property type="project" value="InterPro"/>
</dbReference>
<evidence type="ECO:0000256" key="2">
    <source>
        <dbReference type="ARBA" id="ARBA00022490"/>
    </source>
</evidence>
<evidence type="ECO:0000256" key="12">
    <source>
        <dbReference type="SAM" id="MobiDB-lite"/>
    </source>
</evidence>
<dbReference type="PROSITE" id="PS00411">
    <property type="entry name" value="KINESIN_MOTOR_1"/>
    <property type="match status" value="1"/>
</dbReference>
<organism evidence="14 15">
    <name type="scientific">[Candida] railenensis</name>
    <dbReference type="NCBI Taxonomy" id="45579"/>
    <lineage>
        <taxon>Eukaryota</taxon>
        <taxon>Fungi</taxon>
        <taxon>Dikarya</taxon>
        <taxon>Ascomycota</taxon>
        <taxon>Saccharomycotina</taxon>
        <taxon>Pichiomycetes</taxon>
        <taxon>Debaryomycetaceae</taxon>
        <taxon>Kurtzmaniella</taxon>
    </lineage>
</organism>
<dbReference type="InterPro" id="IPR001752">
    <property type="entry name" value="Kinesin_motor_dom"/>
</dbReference>
<evidence type="ECO:0000256" key="1">
    <source>
        <dbReference type="ARBA" id="ARBA00004245"/>
    </source>
</evidence>
<feature type="coiled-coil region" evidence="11">
    <location>
        <begin position="419"/>
        <end position="446"/>
    </location>
</feature>
<protein>
    <recommendedName>
        <fullName evidence="10">Kinesin-like protein</fullName>
    </recommendedName>
</protein>
<gene>
    <name evidence="14" type="ORF">CLIB1423_12S00166</name>
</gene>
<evidence type="ECO:0000313" key="15">
    <source>
        <dbReference type="Proteomes" id="UP000837801"/>
    </source>
</evidence>
<evidence type="ECO:0000256" key="5">
    <source>
        <dbReference type="ARBA" id="ARBA00022840"/>
    </source>
</evidence>
<dbReference type="OrthoDB" id="3176171at2759"/>
<feature type="compositionally biased region" description="Low complexity" evidence="12">
    <location>
        <begin position="680"/>
        <end position="692"/>
    </location>
</feature>
<dbReference type="SMART" id="SM00129">
    <property type="entry name" value="KISc"/>
    <property type="match status" value="1"/>
</dbReference>
<dbReference type="GO" id="GO:0010970">
    <property type="term" value="P:transport along microtubule"/>
    <property type="evidence" value="ECO:0007669"/>
    <property type="project" value="UniProtKB-ARBA"/>
</dbReference>
<dbReference type="GO" id="GO:0033047">
    <property type="term" value="P:regulation of mitotic sister chromatid segregation"/>
    <property type="evidence" value="ECO:0007669"/>
    <property type="project" value="UniProtKB-ARBA"/>
</dbReference>
<feature type="region of interest" description="Disordered" evidence="12">
    <location>
        <begin position="775"/>
        <end position="798"/>
    </location>
</feature>
<comment type="subcellular location">
    <subcellularLocation>
        <location evidence="1">Cytoplasm</location>
        <location evidence="1">Cytoskeleton</location>
    </subcellularLocation>
</comment>
<dbReference type="CDD" id="cd01370">
    <property type="entry name" value="KISc_KIP3_like"/>
    <property type="match status" value="1"/>
</dbReference>
<evidence type="ECO:0000256" key="9">
    <source>
        <dbReference type="PROSITE-ProRule" id="PRU00283"/>
    </source>
</evidence>
<evidence type="ECO:0000256" key="8">
    <source>
        <dbReference type="ARBA" id="ARBA00023212"/>
    </source>
</evidence>
<evidence type="ECO:0000256" key="10">
    <source>
        <dbReference type="RuleBase" id="RU000394"/>
    </source>
</evidence>
<feature type="domain" description="Kinesin motor" evidence="13">
    <location>
        <begin position="6"/>
        <end position="397"/>
    </location>
</feature>
<reference evidence="14" key="1">
    <citation type="submission" date="2022-03" db="EMBL/GenBank/DDBJ databases">
        <authorList>
            <person name="Legras J.-L."/>
            <person name="Devillers H."/>
            <person name="Grondin C."/>
        </authorList>
    </citation>
    <scope>NUCLEOTIDE SEQUENCE</scope>
    <source>
        <strain evidence="14">CLIB 1423</strain>
    </source>
</reference>
<evidence type="ECO:0000313" key="14">
    <source>
        <dbReference type="EMBL" id="CAH2353663.1"/>
    </source>
</evidence>
<dbReference type="Gene3D" id="3.40.850.10">
    <property type="entry name" value="Kinesin motor domain"/>
    <property type="match status" value="1"/>
</dbReference>
<keyword evidence="15" id="KW-1185">Reference proteome</keyword>
<dbReference type="GO" id="GO:0005634">
    <property type="term" value="C:nucleus"/>
    <property type="evidence" value="ECO:0007669"/>
    <property type="project" value="UniProtKB-ARBA"/>
</dbReference>
<keyword evidence="6 11" id="KW-0175">Coiled coil</keyword>
<keyword evidence="8" id="KW-0206">Cytoskeleton</keyword>
<dbReference type="SUPFAM" id="SSF52540">
    <property type="entry name" value="P-loop containing nucleoside triphosphate hydrolases"/>
    <property type="match status" value="1"/>
</dbReference>
<evidence type="ECO:0000256" key="4">
    <source>
        <dbReference type="ARBA" id="ARBA00022741"/>
    </source>
</evidence>
<dbReference type="FunFam" id="3.40.850.10:FF:000090">
    <property type="entry name" value="Kinesin-like protein"/>
    <property type="match status" value="1"/>
</dbReference>
<dbReference type="InterPro" id="IPR036961">
    <property type="entry name" value="Kinesin_motor_dom_sf"/>
</dbReference>
<keyword evidence="4 9" id="KW-0547">Nucleotide-binding</keyword>
<dbReference type="InterPro" id="IPR027417">
    <property type="entry name" value="P-loop_NTPase"/>
</dbReference>
<sequence>MSKESSISVAVRVRPFTTDEERNLVVQVQDQLFQGDGSLNDGNGNTTGIKYHMPNGIRKVVSVVDDKMLIFDPPETNPLNKMRERAFPNGSGSISSNNGNTGSPNGRVREHRFVFDQLFDTETDQYHVYEKTTKPLLDSILEGYNSTVFAYGATGCGKTHTIAGSPDQPGIIMLTMKELFSRIDEISETKQIDVNLSYLEIYNETIRDLLSPETSFKKLLIREDSASKISISNLSTHKPTSVEHVMELIMFGNQNRTCSPTEANATSSRSHAVLQINVLQKSQRMIDLQESQTFATLSIIDLAGSERAAATKNRGVRLHEGANINRSLLALGNCINALCDPRRHNHIPYRDSKLTRLLKFSLGGNCKTVMIVCISPSSHHYDETLNTLKYANRAKEIKTKLIRNQHNLDRHVGSYLKMITEQREEIEIMRAREKTLKESIQKKEREVCANCMKLTLEYIDSLNKSLSSHTADKWKKYHLLAKRKILLLQKVEADRLLKRETREKFEDEGYDEVETERNEAHFLLTQVINKCSMQITELENQYSTPNDNLDLIFNESVAHSLKRLQEVESWCDYNTLIFQQLVTSIRDTLEKDILFNSSVLFDYLVHNLPMIIEDGYRREKLESLLNGEFDSLIEEHTSNFMRQKLNIRIAESRPKRDSRSRSPLKLSPPPKRQLGSFTAPPTLLPSSTTTSSKKVRWEENSDTSIDDHNSTMIMDDSIQPGSELDLSFNPTIESPPITKNRSQFNTGSILSELKQQPNIARPPTHIPIKSFISQQENGNDNKKGPLLNKEGAKSSKLAEDTPFKLKMASLGAPSRLINNSFPIGETLTTSNSTSSGSDKID</sequence>
<feature type="compositionally biased region" description="Basic and acidic residues" evidence="12">
    <location>
        <begin position="695"/>
        <end position="709"/>
    </location>
</feature>
<feature type="region of interest" description="Disordered" evidence="12">
    <location>
        <begin position="75"/>
        <end position="107"/>
    </location>
</feature>
<accession>A0A9P0QRM9</accession>
<feature type="compositionally biased region" description="Low complexity" evidence="12">
    <location>
        <begin position="89"/>
        <end position="106"/>
    </location>
</feature>
<proteinExistence type="inferred from homology"/>
<dbReference type="GO" id="GO:0061673">
    <property type="term" value="C:mitotic spindle astral microtubule"/>
    <property type="evidence" value="ECO:0007669"/>
    <property type="project" value="UniProtKB-ARBA"/>
</dbReference>
<dbReference type="PANTHER" id="PTHR47968">
    <property type="entry name" value="CENTROMERE PROTEIN E"/>
    <property type="match status" value="1"/>
</dbReference>
<comment type="similarity">
    <text evidence="9 10">Belongs to the TRAFAC class myosin-kinesin ATPase superfamily. Kinesin family.</text>
</comment>
<evidence type="ECO:0000256" key="6">
    <source>
        <dbReference type="ARBA" id="ARBA00023054"/>
    </source>
</evidence>
<feature type="compositionally biased region" description="Basic and acidic residues" evidence="12">
    <location>
        <begin position="651"/>
        <end position="660"/>
    </location>
</feature>
<dbReference type="Pfam" id="PF00225">
    <property type="entry name" value="Kinesin"/>
    <property type="match status" value="1"/>
</dbReference>
<evidence type="ECO:0000256" key="3">
    <source>
        <dbReference type="ARBA" id="ARBA00022701"/>
    </source>
</evidence>
<name>A0A9P0QRM9_9ASCO</name>
<dbReference type="InterPro" id="IPR027640">
    <property type="entry name" value="Kinesin-like_fam"/>
</dbReference>
<dbReference type="GO" id="GO:0070462">
    <property type="term" value="P:plus-end specific microtubule depolymerization"/>
    <property type="evidence" value="ECO:0007669"/>
    <property type="project" value="UniProtKB-ARBA"/>
</dbReference>
<dbReference type="GO" id="GO:0035371">
    <property type="term" value="C:microtubule plus-end"/>
    <property type="evidence" value="ECO:0007669"/>
    <property type="project" value="UniProtKB-ARBA"/>
</dbReference>
<dbReference type="GO" id="GO:0051656">
    <property type="term" value="P:establishment of organelle localization"/>
    <property type="evidence" value="ECO:0007669"/>
    <property type="project" value="UniProtKB-ARBA"/>
</dbReference>
<dbReference type="GO" id="GO:0005524">
    <property type="term" value="F:ATP binding"/>
    <property type="evidence" value="ECO:0007669"/>
    <property type="project" value="UniProtKB-UniRule"/>
</dbReference>
<feature type="region of interest" description="Disordered" evidence="12">
    <location>
        <begin position="651"/>
        <end position="713"/>
    </location>
</feature>
<dbReference type="EMBL" id="CAKXYY010000012">
    <property type="protein sequence ID" value="CAH2353663.1"/>
    <property type="molecule type" value="Genomic_DNA"/>
</dbReference>
<dbReference type="Proteomes" id="UP000837801">
    <property type="component" value="Unassembled WGS sequence"/>
</dbReference>
<evidence type="ECO:0000256" key="7">
    <source>
        <dbReference type="ARBA" id="ARBA00023175"/>
    </source>
</evidence>
<dbReference type="GO" id="GO:0008574">
    <property type="term" value="F:plus-end-directed microtubule motor activity"/>
    <property type="evidence" value="ECO:0007669"/>
    <property type="project" value="UniProtKB-ARBA"/>
</dbReference>
<keyword evidence="5 9" id="KW-0067">ATP-binding</keyword>
<feature type="region of interest" description="Disordered" evidence="12">
    <location>
        <begin position="818"/>
        <end position="841"/>
    </location>
</feature>
<dbReference type="AlphaFoldDB" id="A0A9P0QRM9"/>
<keyword evidence="7 9" id="KW-0505">Motor protein</keyword>
<evidence type="ECO:0000256" key="11">
    <source>
        <dbReference type="SAM" id="Coils"/>
    </source>
</evidence>
<dbReference type="PRINTS" id="PR00380">
    <property type="entry name" value="KINESINHEAVY"/>
</dbReference>
<dbReference type="PANTHER" id="PTHR47968:SF13">
    <property type="entry name" value="KINESIN-LIKE PROTEIN KIF19 ISOFORM X1"/>
    <property type="match status" value="1"/>
</dbReference>
<dbReference type="PROSITE" id="PS50067">
    <property type="entry name" value="KINESIN_MOTOR_2"/>
    <property type="match status" value="1"/>
</dbReference>
<feature type="compositionally biased region" description="Low complexity" evidence="12">
    <location>
        <begin position="826"/>
        <end position="841"/>
    </location>
</feature>
<evidence type="ECO:0000259" key="13">
    <source>
        <dbReference type="PROSITE" id="PS50067"/>
    </source>
</evidence>
<dbReference type="InterPro" id="IPR019821">
    <property type="entry name" value="Kinesin_motor_CS"/>
</dbReference>
<keyword evidence="2" id="KW-0963">Cytoplasm</keyword>